<comment type="caution">
    <text evidence="10">The sequence shown here is derived from an EMBL/GenBank/DDBJ whole genome shotgun (WGS) entry which is preliminary data.</text>
</comment>
<dbReference type="InterPro" id="IPR000192">
    <property type="entry name" value="Aminotrans_V_dom"/>
</dbReference>
<keyword evidence="3" id="KW-0808">Transferase</keyword>
<organism evidence="10 11">
    <name type="scientific">Ruoffia tabacinasalis</name>
    <dbReference type="NCBI Taxonomy" id="87458"/>
    <lineage>
        <taxon>Bacteria</taxon>
        <taxon>Bacillati</taxon>
        <taxon>Bacillota</taxon>
        <taxon>Bacilli</taxon>
        <taxon>Lactobacillales</taxon>
        <taxon>Aerococcaceae</taxon>
        <taxon>Ruoffia</taxon>
    </lineage>
</organism>
<evidence type="ECO:0000313" key="11">
    <source>
        <dbReference type="Proteomes" id="UP000823401"/>
    </source>
</evidence>
<evidence type="ECO:0000256" key="2">
    <source>
        <dbReference type="ARBA" id="ARBA00006490"/>
    </source>
</evidence>
<evidence type="ECO:0000256" key="3">
    <source>
        <dbReference type="ARBA" id="ARBA00022679"/>
    </source>
</evidence>
<feature type="domain" description="Aminotransferase class V" evidence="9">
    <location>
        <begin position="2"/>
        <end position="370"/>
    </location>
</feature>
<evidence type="ECO:0000256" key="6">
    <source>
        <dbReference type="ARBA" id="ARBA00023004"/>
    </source>
</evidence>
<evidence type="ECO:0000313" key="10">
    <source>
        <dbReference type="EMBL" id="MBG9978277.1"/>
    </source>
</evidence>
<evidence type="ECO:0000256" key="5">
    <source>
        <dbReference type="ARBA" id="ARBA00022898"/>
    </source>
</evidence>
<protein>
    <submittedName>
        <fullName evidence="10">Cysteine desulfurase</fullName>
    </submittedName>
</protein>
<keyword evidence="7" id="KW-0411">Iron-sulfur</keyword>
<dbReference type="Gene3D" id="3.40.640.10">
    <property type="entry name" value="Type I PLP-dependent aspartate aminotransferase-like (Major domain)"/>
    <property type="match status" value="1"/>
</dbReference>
<dbReference type="Pfam" id="PF00266">
    <property type="entry name" value="Aminotran_5"/>
    <property type="match status" value="1"/>
</dbReference>
<keyword evidence="6" id="KW-0408">Iron</keyword>
<evidence type="ECO:0000256" key="1">
    <source>
        <dbReference type="ARBA" id="ARBA00001933"/>
    </source>
</evidence>
<dbReference type="Proteomes" id="UP000823401">
    <property type="component" value="Unassembled WGS sequence"/>
</dbReference>
<dbReference type="RefSeq" id="WP_197104386.1">
    <property type="nucleotide sequence ID" value="NZ_JACCEL010000011.1"/>
</dbReference>
<dbReference type="InterPro" id="IPR015424">
    <property type="entry name" value="PyrdxlP-dep_Trfase"/>
</dbReference>
<sequence length="389" mass="43360">MVYLDNAATTPVHPTVVQVIQDALINDFGNPSSTYRIGKSVKHALIQARKQLAELLNVSETDVYFTSGATEANNWAIIAQANKSREFGEGHHIVTTAIEHPSVTNVTKYLETQGFDVTYIQPNEEGEITVQQFLEATTDKTIGWIAMAVNNEVGSILPVQELGEAAYEQKLWFHVDTVQALGHLELDYQALKCTSFVGSAHKFNGPKGIGFLVYRTYQEHNHLEPLLHGGGQEGKMRSGTENVPYILGMVKALELAKKDITSNFEKFEELQAYLLTSLDSIGISYEINGDQKNRVPYINNLWFNGNIASQMLIKMDLDGVYISAGSACSAGSLTESEILKAYYPNQSERWSQSLRISFGYQTTKADIDQFIHTLEKITKGKIDLWHSNK</sequence>
<dbReference type="EMBL" id="JACCEL010000011">
    <property type="protein sequence ID" value="MBG9978277.1"/>
    <property type="molecule type" value="Genomic_DNA"/>
</dbReference>
<keyword evidence="5" id="KW-0663">Pyridoxal phosphate</keyword>
<dbReference type="PANTHER" id="PTHR11601:SF34">
    <property type="entry name" value="CYSTEINE DESULFURASE"/>
    <property type="match status" value="1"/>
</dbReference>
<gene>
    <name evidence="10" type="ORF">HYQ42_05705</name>
</gene>
<dbReference type="InterPro" id="IPR016454">
    <property type="entry name" value="Cysteine_dSase"/>
</dbReference>
<evidence type="ECO:0000256" key="8">
    <source>
        <dbReference type="ARBA" id="ARBA00050776"/>
    </source>
</evidence>
<dbReference type="Gene3D" id="1.10.260.50">
    <property type="match status" value="1"/>
</dbReference>
<keyword evidence="11" id="KW-1185">Reference proteome</keyword>
<accession>A0ABS0LJK5</accession>
<evidence type="ECO:0000256" key="4">
    <source>
        <dbReference type="ARBA" id="ARBA00022723"/>
    </source>
</evidence>
<comment type="cofactor">
    <cofactor evidence="1">
        <name>pyridoxal 5'-phosphate</name>
        <dbReference type="ChEBI" id="CHEBI:597326"/>
    </cofactor>
</comment>
<evidence type="ECO:0000259" key="9">
    <source>
        <dbReference type="Pfam" id="PF00266"/>
    </source>
</evidence>
<dbReference type="Gene3D" id="3.90.1150.10">
    <property type="entry name" value="Aspartate Aminotransferase, domain 1"/>
    <property type="match status" value="1"/>
</dbReference>
<comment type="similarity">
    <text evidence="2">Belongs to the class-V pyridoxal-phosphate-dependent aminotransferase family. NifS/IscS subfamily.</text>
</comment>
<dbReference type="InterPro" id="IPR015421">
    <property type="entry name" value="PyrdxlP-dep_Trfase_major"/>
</dbReference>
<proteinExistence type="inferred from homology"/>
<keyword evidence="4" id="KW-0479">Metal-binding</keyword>
<name>A0ABS0LJK5_9LACT</name>
<dbReference type="InterPro" id="IPR015422">
    <property type="entry name" value="PyrdxlP-dep_Trfase_small"/>
</dbReference>
<reference evidence="10 11" key="1">
    <citation type="submission" date="2020-07" db="EMBL/GenBank/DDBJ databases">
        <title>Facklamia lactis sp. nov., isolated from raw milk.</title>
        <authorList>
            <person name="Doll E.V."/>
            <person name="Huptas C."/>
            <person name="Staib L."/>
            <person name="Wenning M."/>
            <person name="Scherer S."/>
        </authorList>
    </citation>
    <scope>NUCLEOTIDE SEQUENCE [LARGE SCALE GENOMIC DNA]</scope>
    <source>
        <strain evidence="10 11">DSM 104272</strain>
    </source>
</reference>
<dbReference type="SUPFAM" id="SSF53383">
    <property type="entry name" value="PLP-dependent transferases"/>
    <property type="match status" value="1"/>
</dbReference>
<comment type="catalytic activity">
    <reaction evidence="8">
        <text>(sulfur carrier)-H + L-cysteine = (sulfur carrier)-SH + L-alanine</text>
        <dbReference type="Rhea" id="RHEA:43892"/>
        <dbReference type="Rhea" id="RHEA-COMP:14737"/>
        <dbReference type="Rhea" id="RHEA-COMP:14739"/>
        <dbReference type="ChEBI" id="CHEBI:29917"/>
        <dbReference type="ChEBI" id="CHEBI:35235"/>
        <dbReference type="ChEBI" id="CHEBI:57972"/>
        <dbReference type="ChEBI" id="CHEBI:64428"/>
        <dbReference type="EC" id="2.8.1.7"/>
    </reaction>
</comment>
<evidence type="ECO:0000256" key="7">
    <source>
        <dbReference type="ARBA" id="ARBA00023014"/>
    </source>
</evidence>
<dbReference type="PANTHER" id="PTHR11601">
    <property type="entry name" value="CYSTEINE DESULFURYLASE FAMILY MEMBER"/>
    <property type="match status" value="1"/>
</dbReference>
<dbReference type="PIRSF" id="PIRSF005572">
    <property type="entry name" value="NifS"/>
    <property type="match status" value="1"/>
</dbReference>